<keyword evidence="4" id="KW-0804">Transcription</keyword>
<dbReference type="Gene3D" id="1.10.260.40">
    <property type="entry name" value="lambda repressor-like DNA-binding domains"/>
    <property type="match status" value="1"/>
</dbReference>
<evidence type="ECO:0000256" key="2">
    <source>
        <dbReference type="ARBA" id="ARBA00023015"/>
    </source>
</evidence>
<dbReference type="InterPro" id="IPR028082">
    <property type="entry name" value="Peripla_BP_I"/>
</dbReference>
<dbReference type="CDD" id="cd01392">
    <property type="entry name" value="HTH_LacI"/>
    <property type="match status" value="1"/>
</dbReference>
<keyword evidence="1" id="KW-0678">Repressor</keyword>
<evidence type="ECO:0000256" key="3">
    <source>
        <dbReference type="ARBA" id="ARBA00023125"/>
    </source>
</evidence>
<dbReference type="Pfam" id="PF13377">
    <property type="entry name" value="Peripla_BP_3"/>
    <property type="match status" value="1"/>
</dbReference>
<dbReference type="Proteomes" id="UP001596233">
    <property type="component" value="Unassembled WGS sequence"/>
</dbReference>
<feature type="domain" description="HTH lacI-type" evidence="5">
    <location>
        <begin position="5"/>
        <end position="48"/>
    </location>
</feature>
<dbReference type="PROSITE" id="PS50932">
    <property type="entry name" value="HTH_LACI_2"/>
    <property type="match status" value="1"/>
</dbReference>
<evidence type="ECO:0000259" key="5">
    <source>
        <dbReference type="PROSITE" id="PS50932"/>
    </source>
</evidence>
<protein>
    <submittedName>
        <fullName evidence="6">LacI family DNA-binding transcriptional regulator</fullName>
    </submittedName>
</protein>
<dbReference type="RefSeq" id="WP_379237236.1">
    <property type="nucleotide sequence ID" value="NZ_JBHSTE010000006.1"/>
</dbReference>
<dbReference type="InterPro" id="IPR010982">
    <property type="entry name" value="Lambda_DNA-bd_dom_sf"/>
</dbReference>
<dbReference type="PANTHER" id="PTHR30146">
    <property type="entry name" value="LACI-RELATED TRANSCRIPTIONAL REPRESSOR"/>
    <property type="match status" value="1"/>
</dbReference>
<dbReference type="Gene3D" id="3.40.50.2300">
    <property type="match status" value="2"/>
</dbReference>
<gene>
    <name evidence="6" type="ORF">ACFP56_18250</name>
</gene>
<evidence type="ECO:0000313" key="7">
    <source>
        <dbReference type="Proteomes" id="UP001596233"/>
    </source>
</evidence>
<dbReference type="SUPFAM" id="SSF53822">
    <property type="entry name" value="Periplasmic binding protein-like I"/>
    <property type="match status" value="1"/>
</dbReference>
<evidence type="ECO:0000256" key="1">
    <source>
        <dbReference type="ARBA" id="ARBA00022491"/>
    </source>
</evidence>
<keyword evidence="2" id="KW-0805">Transcription regulation</keyword>
<keyword evidence="3 6" id="KW-0238">DNA-binding</keyword>
<accession>A0ABW1V7C4</accession>
<keyword evidence="7" id="KW-1185">Reference proteome</keyword>
<dbReference type="InterPro" id="IPR000843">
    <property type="entry name" value="HTH_LacI"/>
</dbReference>
<dbReference type="PANTHER" id="PTHR30146:SF148">
    <property type="entry name" value="HTH-TYPE TRANSCRIPTIONAL REPRESSOR PURR-RELATED"/>
    <property type="match status" value="1"/>
</dbReference>
<dbReference type="EMBL" id="JBHSTE010000006">
    <property type="protein sequence ID" value="MFC6334575.1"/>
    <property type="molecule type" value="Genomic_DNA"/>
</dbReference>
<dbReference type="SUPFAM" id="SSF47413">
    <property type="entry name" value="lambda repressor-like DNA-binding domains"/>
    <property type="match status" value="1"/>
</dbReference>
<comment type="caution">
    <text evidence="6">The sequence shown here is derived from an EMBL/GenBank/DDBJ whole genome shotgun (WGS) entry which is preliminary data.</text>
</comment>
<proteinExistence type="predicted"/>
<dbReference type="GO" id="GO:0003677">
    <property type="term" value="F:DNA binding"/>
    <property type="evidence" value="ECO:0007669"/>
    <property type="project" value="UniProtKB-KW"/>
</dbReference>
<dbReference type="Pfam" id="PF00356">
    <property type="entry name" value="LacI"/>
    <property type="match status" value="1"/>
</dbReference>
<name>A0ABW1V7C4_9BACL</name>
<organism evidence="6 7">
    <name type="scientific">Paenibacillus septentrionalis</name>
    <dbReference type="NCBI Taxonomy" id="429342"/>
    <lineage>
        <taxon>Bacteria</taxon>
        <taxon>Bacillati</taxon>
        <taxon>Bacillota</taxon>
        <taxon>Bacilli</taxon>
        <taxon>Bacillales</taxon>
        <taxon>Paenibacillaceae</taxon>
        <taxon>Paenibacillus</taxon>
    </lineage>
</organism>
<reference evidence="7" key="1">
    <citation type="journal article" date="2019" name="Int. J. Syst. Evol. Microbiol.">
        <title>The Global Catalogue of Microorganisms (GCM) 10K type strain sequencing project: providing services to taxonomists for standard genome sequencing and annotation.</title>
        <authorList>
            <consortium name="The Broad Institute Genomics Platform"/>
            <consortium name="The Broad Institute Genome Sequencing Center for Infectious Disease"/>
            <person name="Wu L."/>
            <person name="Ma J."/>
        </authorList>
    </citation>
    <scope>NUCLEOTIDE SEQUENCE [LARGE SCALE GENOMIC DNA]</scope>
    <source>
        <strain evidence="7">PCU 280</strain>
    </source>
</reference>
<dbReference type="SMART" id="SM00354">
    <property type="entry name" value="HTH_LACI"/>
    <property type="match status" value="1"/>
</dbReference>
<evidence type="ECO:0000313" key="6">
    <source>
        <dbReference type="EMBL" id="MFC6334575.1"/>
    </source>
</evidence>
<sequence length="363" mass="40472">MAKKVTMQQIANYLGVSKFVVSKALSGKGGVSEATKEKVIEAAAQLGYFAQRPSGKPPKQERMNAAVEGMKQSVLVLMPNIRFQTKESLYWGRILDGISAELNKRGIGMVILSEQNAEHLTGLINPDAIMGMIGVGEISSEMLLDIHRLGMTMVLVDHENDLLPLDSIFADNFEAVFRLTKQLLAMGKDNIMFAGDIQFSRSFYDRFLGYRAAIELTTGGSNRPDTVKLSNYGLNHSLLKLDGFETEHFIDSFRRWLKELPELPQAVICANDKIALGLLHVLKEKGIDVPQQVAVTGFDNIEDSYMSELPLTTVHVPKEMLGKNAVERLINRLQHPEEPIVKLLVKSDIIYRESTLLKVERST</sequence>
<dbReference type="InterPro" id="IPR046335">
    <property type="entry name" value="LacI/GalR-like_sensor"/>
</dbReference>
<evidence type="ECO:0000256" key="4">
    <source>
        <dbReference type="ARBA" id="ARBA00023163"/>
    </source>
</evidence>